<dbReference type="GO" id="GO:0030424">
    <property type="term" value="C:axon"/>
    <property type="evidence" value="ECO:0007669"/>
    <property type="project" value="TreeGrafter"/>
</dbReference>
<dbReference type="PANTHER" id="PTHR45080">
    <property type="entry name" value="CONTACTIN 5"/>
    <property type="match status" value="1"/>
</dbReference>
<evidence type="ECO:0000256" key="3">
    <source>
        <dbReference type="ARBA" id="ARBA00023319"/>
    </source>
</evidence>
<dbReference type="Gene3D" id="2.60.40.10">
    <property type="entry name" value="Immunoglobulins"/>
    <property type="match status" value="2"/>
</dbReference>
<dbReference type="KEGG" id="crq:GCK72_024871"/>
<dbReference type="InterPro" id="IPR013783">
    <property type="entry name" value="Ig-like_fold"/>
</dbReference>
<dbReference type="PROSITE" id="PS50835">
    <property type="entry name" value="IG_LIKE"/>
    <property type="match status" value="2"/>
</dbReference>
<dbReference type="AlphaFoldDB" id="E3LCB1"/>
<feature type="domain" description="Ig-like" evidence="5">
    <location>
        <begin position="34"/>
        <end position="140"/>
    </location>
</feature>
<gene>
    <name evidence="6" type="ORF">CRE_00492</name>
</gene>
<dbReference type="GO" id="GO:0007156">
    <property type="term" value="P:homophilic cell adhesion via plasma membrane adhesion molecules"/>
    <property type="evidence" value="ECO:0007669"/>
    <property type="project" value="TreeGrafter"/>
</dbReference>
<evidence type="ECO:0000259" key="5">
    <source>
        <dbReference type="PROSITE" id="PS50835"/>
    </source>
</evidence>
<dbReference type="EMBL" id="DS268407">
    <property type="protein sequence ID" value="EFO82495.1"/>
    <property type="molecule type" value="Genomic_DNA"/>
</dbReference>
<dbReference type="InterPro" id="IPR050958">
    <property type="entry name" value="Cell_Adh-Cytoskel_Orgn"/>
</dbReference>
<dbReference type="PANTHER" id="PTHR45080:SF8">
    <property type="entry name" value="IG-LIKE DOMAIN-CONTAINING PROTEIN"/>
    <property type="match status" value="1"/>
</dbReference>
<keyword evidence="1 4" id="KW-0732">Signal</keyword>
<accession>E3LCB1</accession>
<dbReference type="STRING" id="31234.E3LCB1"/>
<evidence type="ECO:0000313" key="7">
    <source>
        <dbReference type="Proteomes" id="UP000008281"/>
    </source>
</evidence>
<keyword evidence="7" id="KW-1185">Reference proteome</keyword>
<dbReference type="GO" id="GO:0008046">
    <property type="term" value="F:axon guidance receptor activity"/>
    <property type="evidence" value="ECO:0007669"/>
    <property type="project" value="TreeGrafter"/>
</dbReference>
<dbReference type="CTD" id="9824054"/>
<dbReference type="RefSeq" id="XP_003117897.2">
    <property type="nucleotide sequence ID" value="XM_003117849.2"/>
</dbReference>
<dbReference type="SMART" id="SM00408">
    <property type="entry name" value="IGc2"/>
    <property type="match status" value="2"/>
</dbReference>
<dbReference type="InterPro" id="IPR013098">
    <property type="entry name" value="Ig_I-set"/>
</dbReference>
<evidence type="ECO:0000256" key="2">
    <source>
        <dbReference type="ARBA" id="ARBA00023157"/>
    </source>
</evidence>
<sequence>MILFPLSVVLILSIISVHAEIGYDQTDEHSTPAPVIKKETSVIKFLETPLDINITDGKPVYLSCTVYSTSSVVIEWDVNYITIQGEPDPFNEDQILNVGKKQNEEFKTTSILKLCNPRSGRYTCTASNNFNNISTSIELENMGEECKDDNPWKPNIYEYTPWVKEFYGRSVTLLCKSEGYFVDRSWSRNRRKIEVIRPKYEMNSDGSLVIHDLDEKDEGNYTCSASNDFGQDVRVVTLHTVSPLNFFLAILEVVRKDLGLSWRQWCSSFFQ</sequence>
<feature type="domain" description="Ig-like" evidence="5">
    <location>
        <begin position="154"/>
        <end position="242"/>
    </location>
</feature>
<evidence type="ECO:0000256" key="1">
    <source>
        <dbReference type="ARBA" id="ARBA00022729"/>
    </source>
</evidence>
<dbReference type="SUPFAM" id="SSF48726">
    <property type="entry name" value="Immunoglobulin"/>
    <property type="match status" value="2"/>
</dbReference>
<dbReference type="InterPro" id="IPR003599">
    <property type="entry name" value="Ig_sub"/>
</dbReference>
<dbReference type="GeneID" id="9824054"/>
<organism evidence="7">
    <name type="scientific">Caenorhabditis remanei</name>
    <name type="common">Caenorhabditis vulgaris</name>
    <dbReference type="NCBI Taxonomy" id="31234"/>
    <lineage>
        <taxon>Eukaryota</taxon>
        <taxon>Metazoa</taxon>
        <taxon>Ecdysozoa</taxon>
        <taxon>Nematoda</taxon>
        <taxon>Chromadorea</taxon>
        <taxon>Rhabditida</taxon>
        <taxon>Rhabditina</taxon>
        <taxon>Rhabditomorpha</taxon>
        <taxon>Rhabditoidea</taxon>
        <taxon>Rhabditidae</taxon>
        <taxon>Peloderinae</taxon>
        <taxon>Caenorhabditis</taxon>
    </lineage>
</organism>
<evidence type="ECO:0000256" key="4">
    <source>
        <dbReference type="SAM" id="SignalP"/>
    </source>
</evidence>
<dbReference type="GO" id="GO:0043025">
    <property type="term" value="C:neuronal cell body"/>
    <property type="evidence" value="ECO:0007669"/>
    <property type="project" value="TreeGrafter"/>
</dbReference>
<dbReference type="HOGENOM" id="CLU_072416_1_0_1"/>
<evidence type="ECO:0000313" key="6">
    <source>
        <dbReference type="EMBL" id="EFO82495.1"/>
    </source>
</evidence>
<dbReference type="InterPro" id="IPR036179">
    <property type="entry name" value="Ig-like_dom_sf"/>
</dbReference>
<dbReference type="InterPro" id="IPR003598">
    <property type="entry name" value="Ig_sub2"/>
</dbReference>
<feature type="chain" id="PRO_5003173317" description="Ig-like domain-containing protein" evidence="4">
    <location>
        <begin position="20"/>
        <end position="271"/>
    </location>
</feature>
<dbReference type="Proteomes" id="UP000008281">
    <property type="component" value="Unassembled WGS sequence"/>
</dbReference>
<name>E3LCB1_CAERE</name>
<feature type="signal peptide" evidence="4">
    <location>
        <begin position="1"/>
        <end position="19"/>
    </location>
</feature>
<dbReference type="GO" id="GO:0005886">
    <property type="term" value="C:plasma membrane"/>
    <property type="evidence" value="ECO:0007669"/>
    <property type="project" value="TreeGrafter"/>
</dbReference>
<dbReference type="InParanoid" id="E3LCB1"/>
<dbReference type="InterPro" id="IPR007110">
    <property type="entry name" value="Ig-like_dom"/>
</dbReference>
<keyword evidence="3" id="KW-0393">Immunoglobulin domain</keyword>
<dbReference type="eggNOG" id="KOG3510">
    <property type="taxonomic scope" value="Eukaryota"/>
</dbReference>
<dbReference type="Pfam" id="PF07679">
    <property type="entry name" value="I-set"/>
    <property type="match status" value="1"/>
</dbReference>
<dbReference type="GO" id="GO:0050808">
    <property type="term" value="P:synapse organization"/>
    <property type="evidence" value="ECO:0007669"/>
    <property type="project" value="TreeGrafter"/>
</dbReference>
<reference evidence="6" key="1">
    <citation type="submission" date="2007-07" db="EMBL/GenBank/DDBJ databases">
        <title>PCAP assembly of the Caenorhabditis remanei genome.</title>
        <authorList>
            <consortium name="The Caenorhabditis remanei Sequencing Consortium"/>
            <person name="Wilson R.K."/>
        </authorList>
    </citation>
    <scope>NUCLEOTIDE SEQUENCE [LARGE SCALE GENOMIC DNA]</scope>
    <source>
        <strain evidence="6">PB4641</strain>
    </source>
</reference>
<keyword evidence="2" id="KW-1015">Disulfide bond</keyword>
<dbReference type="SMART" id="SM00409">
    <property type="entry name" value="IG"/>
    <property type="match status" value="2"/>
</dbReference>
<proteinExistence type="predicted"/>
<dbReference type="Pfam" id="PF13927">
    <property type="entry name" value="Ig_3"/>
    <property type="match status" value="1"/>
</dbReference>
<protein>
    <recommendedName>
        <fullName evidence="5">Ig-like domain-containing protein</fullName>
    </recommendedName>
</protein>
<dbReference type="OrthoDB" id="6138780at2759"/>